<evidence type="ECO:0000313" key="10">
    <source>
        <dbReference type="Proteomes" id="UP000676336"/>
    </source>
</evidence>
<dbReference type="Proteomes" id="UP000676336">
    <property type="component" value="Unassembled WGS sequence"/>
</dbReference>
<dbReference type="InterPro" id="IPR050685">
    <property type="entry name" value="LDLR"/>
</dbReference>
<dbReference type="PRINTS" id="PR00261">
    <property type="entry name" value="LDLRECEPTOR"/>
</dbReference>
<evidence type="ECO:0000256" key="1">
    <source>
        <dbReference type="ARBA" id="ARBA00004167"/>
    </source>
</evidence>
<dbReference type="GO" id="GO:0016192">
    <property type="term" value="P:vesicle-mediated transport"/>
    <property type="evidence" value="ECO:0007669"/>
    <property type="project" value="UniProtKB-ARBA"/>
</dbReference>
<dbReference type="Pfam" id="PF00057">
    <property type="entry name" value="Ldl_recept_a"/>
    <property type="match status" value="3"/>
</dbReference>
<feature type="non-terminal residue" evidence="9">
    <location>
        <position position="1"/>
    </location>
</feature>
<dbReference type="InterPro" id="IPR023415">
    <property type="entry name" value="LDLR_class-A_CS"/>
</dbReference>
<keyword evidence="6" id="KW-0472">Membrane</keyword>
<evidence type="ECO:0000256" key="8">
    <source>
        <dbReference type="PROSITE-ProRule" id="PRU00124"/>
    </source>
</evidence>
<comment type="caution">
    <text evidence="8">Lacks conserved residue(s) required for the propagation of feature annotation.</text>
</comment>
<evidence type="ECO:0000256" key="5">
    <source>
        <dbReference type="ARBA" id="ARBA00022989"/>
    </source>
</evidence>
<dbReference type="PANTHER" id="PTHR24270">
    <property type="entry name" value="LOW-DENSITY LIPOPROTEIN RECEPTOR-RELATED"/>
    <property type="match status" value="1"/>
</dbReference>
<dbReference type="AlphaFoldDB" id="A0A8S3ISK1"/>
<evidence type="ECO:0000256" key="3">
    <source>
        <dbReference type="ARBA" id="ARBA00022692"/>
    </source>
</evidence>
<comment type="subcellular location">
    <subcellularLocation>
        <location evidence="2">Endomembrane system</location>
    </subcellularLocation>
    <subcellularLocation>
        <location evidence="1">Membrane</location>
        <topology evidence="1">Single-pass membrane protein</topology>
    </subcellularLocation>
</comment>
<evidence type="ECO:0000256" key="4">
    <source>
        <dbReference type="ARBA" id="ARBA00022737"/>
    </source>
</evidence>
<evidence type="ECO:0000256" key="2">
    <source>
        <dbReference type="ARBA" id="ARBA00004308"/>
    </source>
</evidence>
<evidence type="ECO:0000256" key="7">
    <source>
        <dbReference type="ARBA" id="ARBA00023157"/>
    </source>
</evidence>
<dbReference type="EMBL" id="CAJOBI010334056">
    <property type="protein sequence ID" value="CAF5203022.1"/>
    <property type="molecule type" value="Genomic_DNA"/>
</dbReference>
<name>A0A8S3ISK1_9BILA</name>
<dbReference type="PROSITE" id="PS50068">
    <property type="entry name" value="LDLRA_2"/>
    <property type="match status" value="3"/>
</dbReference>
<keyword evidence="4" id="KW-0677">Repeat</keyword>
<dbReference type="Gene3D" id="4.10.400.10">
    <property type="entry name" value="Low-density Lipoprotein Receptor"/>
    <property type="match status" value="3"/>
</dbReference>
<dbReference type="CDD" id="cd00112">
    <property type="entry name" value="LDLa"/>
    <property type="match status" value="2"/>
</dbReference>
<dbReference type="PROSITE" id="PS01209">
    <property type="entry name" value="LDLRA_1"/>
    <property type="match status" value="3"/>
</dbReference>
<keyword evidence="7" id="KW-1015">Disulfide bond</keyword>
<evidence type="ECO:0000313" key="9">
    <source>
        <dbReference type="EMBL" id="CAF5203022.1"/>
    </source>
</evidence>
<organism evidence="9 10">
    <name type="scientific">Rotaria magnacalcarata</name>
    <dbReference type="NCBI Taxonomy" id="392030"/>
    <lineage>
        <taxon>Eukaryota</taxon>
        <taxon>Metazoa</taxon>
        <taxon>Spiralia</taxon>
        <taxon>Gnathifera</taxon>
        <taxon>Rotifera</taxon>
        <taxon>Eurotatoria</taxon>
        <taxon>Bdelloidea</taxon>
        <taxon>Philodinida</taxon>
        <taxon>Philodinidae</taxon>
        <taxon>Rotaria</taxon>
    </lineage>
</organism>
<dbReference type="SMART" id="SM00192">
    <property type="entry name" value="LDLa"/>
    <property type="match status" value="3"/>
</dbReference>
<dbReference type="InterPro" id="IPR036055">
    <property type="entry name" value="LDL_receptor-like_sf"/>
</dbReference>
<gene>
    <name evidence="9" type="ORF">SMN809_LOCUS76102</name>
</gene>
<keyword evidence="3" id="KW-0812">Transmembrane</keyword>
<reference evidence="9" key="1">
    <citation type="submission" date="2021-02" db="EMBL/GenBank/DDBJ databases">
        <authorList>
            <person name="Nowell W R."/>
        </authorList>
    </citation>
    <scope>NUCLEOTIDE SEQUENCE</scope>
</reference>
<proteinExistence type="predicted"/>
<accession>A0A8S3ISK1</accession>
<dbReference type="GO" id="GO:0005886">
    <property type="term" value="C:plasma membrane"/>
    <property type="evidence" value="ECO:0007669"/>
    <property type="project" value="TreeGrafter"/>
</dbReference>
<comment type="caution">
    <text evidence="9">The sequence shown here is derived from an EMBL/GenBank/DDBJ whole genome shotgun (WGS) entry which is preliminary data.</text>
</comment>
<sequence length="167" mass="17641">DCADGSDENAVYCNRSCNSGEIRCLNPIGTLQCISKALMCNGVRDCADGSDENSKYCGKIQSYFSALPHNGSFRSSVAGCNAGEIRCLNPGNGRQCVPRTFVCDKFKDCADGSDEDPKFCVANCTAAEVRCVSPGNGLLCVSKASVCNGIRECADGSDEDPNYCGKI</sequence>
<evidence type="ECO:0000256" key="6">
    <source>
        <dbReference type="ARBA" id="ARBA00023136"/>
    </source>
</evidence>
<dbReference type="SUPFAM" id="SSF57424">
    <property type="entry name" value="LDL receptor-like module"/>
    <property type="match status" value="3"/>
</dbReference>
<protein>
    <submittedName>
        <fullName evidence="9">Uncharacterized protein</fullName>
    </submittedName>
</protein>
<dbReference type="InterPro" id="IPR002172">
    <property type="entry name" value="LDrepeatLR_classA_rpt"/>
</dbReference>
<keyword evidence="5" id="KW-1133">Transmembrane helix</keyword>
<dbReference type="GO" id="GO:0012505">
    <property type="term" value="C:endomembrane system"/>
    <property type="evidence" value="ECO:0007669"/>
    <property type="project" value="UniProtKB-SubCell"/>
</dbReference>